<dbReference type="Pfam" id="PF07412">
    <property type="entry name" value="Geminin"/>
    <property type="match status" value="1"/>
</dbReference>
<reference evidence="2 3" key="1">
    <citation type="submission" date="2016-04" db="EMBL/GenBank/DDBJ databases">
        <title>The genome of Intoshia linei affirms orthonectids as highly simplified spiralians.</title>
        <authorList>
            <person name="Mikhailov K.V."/>
            <person name="Slusarev G.S."/>
            <person name="Nikitin M.A."/>
            <person name="Logacheva M.D."/>
            <person name="Penin A."/>
            <person name="Aleoshin V."/>
            <person name="Panchin Y.V."/>
        </authorList>
    </citation>
    <scope>NUCLEOTIDE SEQUENCE [LARGE SCALE GENOMIC DNA]</scope>
    <source>
        <strain evidence="2">Intl2013</strain>
        <tissue evidence="2">Whole animal</tissue>
    </source>
</reference>
<dbReference type="SUPFAM" id="SSF111469">
    <property type="entry name" value="Geminin coiled-coil domain"/>
    <property type="match status" value="1"/>
</dbReference>
<dbReference type="Gene3D" id="1.20.5.1180">
    <property type="entry name" value="Geminin coiled-coil domain"/>
    <property type="match status" value="1"/>
</dbReference>
<dbReference type="GO" id="GO:0006275">
    <property type="term" value="P:regulation of DNA replication"/>
    <property type="evidence" value="ECO:0007669"/>
    <property type="project" value="InterPro"/>
</dbReference>
<feature type="coiled-coil region" evidence="1">
    <location>
        <begin position="78"/>
        <end position="108"/>
    </location>
</feature>
<evidence type="ECO:0000256" key="1">
    <source>
        <dbReference type="SAM" id="Coils"/>
    </source>
</evidence>
<protein>
    <submittedName>
        <fullName evidence="2">Uncharacterized protein</fullName>
    </submittedName>
</protein>
<accession>A0A177B390</accession>
<keyword evidence="3" id="KW-1185">Reference proteome</keyword>
<dbReference type="Proteomes" id="UP000078046">
    <property type="component" value="Unassembled WGS sequence"/>
</dbReference>
<evidence type="ECO:0000313" key="3">
    <source>
        <dbReference type="Proteomes" id="UP000078046"/>
    </source>
</evidence>
<proteinExistence type="predicted"/>
<dbReference type="InterPro" id="IPR022786">
    <property type="entry name" value="Geminin/Multicilin"/>
</dbReference>
<sequence length="122" mass="14678">MKKEKIKNTAATLNFFRPKKRTILREIKINAKRTKIDKSQNCIMCRPLSVQDHVDFMTLENPSERFWKEKSEKLSQCVIETIEENEKLKLQNAQLKLENENLKETSKDFYTNKRCNPRRFRN</sequence>
<gene>
    <name evidence="2" type="ORF">A3Q56_04190</name>
</gene>
<organism evidence="2 3">
    <name type="scientific">Intoshia linei</name>
    <dbReference type="NCBI Taxonomy" id="1819745"/>
    <lineage>
        <taxon>Eukaryota</taxon>
        <taxon>Metazoa</taxon>
        <taxon>Spiralia</taxon>
        <taxon>Lophotrochozoa</taxon>
        <taxon>Mesozoa</taxon>
        <taxon>Orthonectida</taxon>
        <taxon>Rhopaluridae</taxon>
        <taxon>Intoshia</taxon>
    </lineage>
</organism>
<keyword evidence="1" id="KW-0175">Coiled coil</keyword>
<dbReference type="AlphaFoldDB" id="A0A177B390"/>
<dbReference type="EMBL" id="LWCA01000518">
    <property type="protein sequence ID" value="OAF68073.1"/>
    <property type="molecule type" value="Genomic_DNA"/>
</dbReference>
<evidence type="ECO:0000313" key="2">
    <source>
        <dbReference type="EMBL" id="OAF68073.1"/>
    </source>
</evidence>
<name>A0A177B390_9BILA</name>
<dbReference type="OrthoDB" id="367221at2759"/>
<comment type="caution">
    <text evidence="2">The sequence shown here is derived from an EMBL/GenBank/DDBJ whole genome shotgun (WGS) entry which is preliminary data.</text>
</comment>